<protein>
    <recommendedName>
        <fullName evidence="1">DUF3444 domain-containing protein</fullName>
    </recommendedName>
</protein>
<dbReference type="PANTHER" id="PTHR45089">
    <property type="entry name" value="DNAJ HEAT SHOCK AMINO-TERMINAL DOMAIN PROTEIN-RELATED"/>
    <property type="match status" value="1"/>
</dbReference>
<evidence type="ECO:0000313" key="2">
    <source>
        <dbReference type="EMBL" id="WMV38146.1"/>
    </source>
</evidence>
<proteinExistence type="predicted"/>
<evidence type="ECO:0000313" key="3">
    <source>
        <dbReference type="Proteomes" id="UP001234989"/>
    </source>
</evidence>
<feature type="domain" description="DUF3444" evidence="1">
    <location>
        <begin position="79"/>
        <end position="125"/>
    </location>
</feature>
<organism evidence="2 3">
    <name type="scientific">Solanum verrucosum</name>
    <dbReference type="NCBI Taxonomy" id="315347"/>
    <lineage>
        <taxon>Eukaryota</taxon>
        <taxon>Viridiplantae</taxon>
        <taxon>Streptophyta</taxon>
        <taxon>Embryophyta</taxon>
        <taxon>Tracheophyta</taxon>
        <taxon>Spermatophyta</taxon>
        <taxon>Magnoliopsida</taxon>
        <taxon>eudicotyledons</taxon>
        <taxon>Gunneridae</taxon>
        <taxon>Pentapetalae</taxon>
        <taxon>asterids</taxon>
        <taxon>lamiids</taxon>
        <taxon>Solanales</taxon>
        <taxon>Solanaceae</taxon>
        <taxon>Solanoideae</taxon>
        <taxon>Solaneae</taxon>
        <taxon>Solanum</taxon>
    </lineage>
</organism>
<evidence type="ECO:0000259" key="1">
    <source>
        <dbReference type="Pfam" id="PF11926"/>
    </source>
</evidence>
<gene>
    <name evidence="2" type="ORF">MTR67_031531</name>
</gene>
<name>A0AAF0ZDX6_SOLVR</name>
<dbReference type="AlphaFoldDB" id="A0AAF0ZDX6"/>
<dbReference type="InterPro" id="IPR024593">
    <property type="entry name" value="DUF3444"/>
</dbReference>
<keyword evidence="3" id="KW-1185">Reference proteome</keyword>
<accession>A0AAF0ZDX6</accession>
<sequence>MEKVDAPEGSFELDPASLPTYQLGISDSSIDQRVTTNFMDSVNSVENWVASVPNRVAEPEFYKFVDERSREKFQIGQYVKFLALVKGFKSVYMARVEKEEADKVVKICVSEHLMLSHQIPSFRLT</sequence>
<dbReference type="Pfam" id="PF11926">
    <property type="entry name" value="DUF3444"/>
    <property type="match status" value="1"/>
</dbReference>
<reference evidence="2" key="1">
    <citation type="submission" date="2023-08" db="EMBL/GenBank/DDBJ databases">
        <title>A de novo genome assembly of Solanum verrucosum Schlechtendal, a Mexican diploid species geographically isolated from the other diploid A-genome species in potato relatives.</title>
        <authorList>
            <person name="Hosaka K."/>
        </authorList>
    </citation>
    <scope>NUCLEOTIDE SEQUENCE</scope>
    <source>
        <tissue evidence="2">Young leaves</tissue>
    </source>
</reference>
<dbReference type="Proteomes" id="UP001234989">
    <property type="component" value="Chromosome 7"/>
</dbReference>
<dbReference type="PANTHER" id="PTHR45089:SF59">
    <property type="entry name" value="DNAJ HEAT SHOCK N-TERMINAL DOMAIN-CONTAINING PROTEIN"/>
    <property type="match status" value="1"/>
</dbReference>
<dbReference type="EMBL" id="CP133618">
    <property type="protein sequence ID" value="WMV38146.1"/>
    <property type="molecule type" value="Genomic_DNA"/>
</dbReference>